<evidence type="ECO:0000313" key="9">
    <source>
        <dbReference type="EnsemblPlants" id="Ma04_p19030.1"/>
    </source>
</evidence>
<dbReference type="OrthoDB" id="768548at2759"/>
<accession>A0A804IRC7</accession>
<gene>
    <name evidence="8" type="ORF">GSMUA_125070.1</name>
</gene>
<protein>
    <submittedName>
        <fullName evidence="8">(wild Malaysian banana) hypothetical protein</fullName>
    </submittedName>
</protein>
<dbReference type="InParanoid" id="A0A804IRC7"/>
<dbReference type="GO" id="GO:0016020">
    <property type="term" value="C:membrane"/>
    <property type="evidence" value="ECO:0007669"/>
    <property type="project" value="UniProtKB-SubCell"/>
</dbReference>
<evidence type="ECO:0000256" key="6">
    <source>
        <dbReference type="SAM" id="MobiDB-lite"/>
    </source>
</evidence>
<dbReference type="Pfam" id="PF03647">
    <property type="entry name" value="Tmemb_14"/>
    <property type="match status" value="1"/>
</dbReference>
<organism evidence="9 10">
    <name type="scientific">Musa acuminata subsp. malaccensis</name>
    <name type="common">Wild banana</name>
    <name type="synonym">Musa malaccensis</name>
    <dbReference type="NCBI Taxonomy" id="214687"/>
    <lineage>
        <taxon>Eukaryota</taxon>
        <taxon>Viridiplantae</taxon>
        <taxon>Streptophyta</taxon>
        <taxon>Embryophyta</taxon>
        <taxon>Tracheophyta</taxon>
        <taxon>Spermatophyta</taxon>
        <taxon>Magnoliopsida</taxon>
        <taxon>Liliopsida</taxon>
        <taxon>Zingiberales</taxon>
        <taxon>Musaceae</taxon>
        <taxon>Musa</taxon>
    </lineage>
</organism>
<evidence type="ECO:0000256" key="3">
    <source>
        <dbReference type="ARBA" id="ARBA00022692"/>
    </source>
</evidence>
<keyword evidence="4 7" id="KW-1133">Transmembrane helix</keyword>
<name>A0A804IRC7_MUSAM</name>
<proteinExistence type="inferred from homology"/>
<dbReference type="Gene3D" id="1.10.10.1740">
    <property type="entry name" value="Transmembrane protein 14-like"/>
    <property type="match status" value="1"/>
</dbReference>
<evidence type="ECO:0000256" key="2">
    <source>
        <dbReference type="ARBA" id="ARBA00007590"/>
    </source>
</evidence>
<feature type="compositionally biased region" description="Basic and acidic residues" evidence="6">
    <location>
        <begin position="75"/>
        <end position="87"/>
    </location>
</feature>
<keyword evidence="3 7" id="KW-0812">Transmembrane</keyword>
<feature type="transmembrane region" description="Helical" evidence="7">
    <location>
        <begin position="281"/>
        <end position="299"/>
    </location>
</feature>
<comment type="subcellular location">
    <subcellularLocation>
        <location evidence="1">Membrane</location>
    </subcellularLocation>
</comment>
<dbReference type="Gramene" id="Ma04_t19030.1">
    <property type="protein sequence ID" value="Ma04_p19030.1"/>
    <property type="gene ID" value="Ma04_g19030"/>
</dbReference>
<feature type="region of interest" description="Disordered" evidence="6">
    <location>
        <begin position="67"/>
        <end position="87"/>
    </location>
</feature>
<reference evidence="8" key="1">
    <citation type="submission" date="2021-03" db="EMBL/GenBank/DDBJ databases">
        <authorList>
            <consortium name="Genoscope - CEA"/>
            <person name="William W."/>
        </authorList>
    </citation>
    <scope>NUCLEOTIDE SEQUENCE</scope>
    <source>
        <strain evidence="8">Doubled-haploid Pahang</strain>
    </source>
</reference>
<reference evidence="9" key="2">
    <citation type="submission" date="2021-05" db="UniProtKB">
        <authorList>
            <consortium name="EnsemblPlants"/>
        </authorList>
    </citation>
    <scope>IDENTIFICATION</scope>
    <source>
        <strain evidence="9">subsp. malaccensis</strain>
    </source>
</reference>
<keyword evidence="10" id="KW-1185">Reference proteome</keyword>
<dbReference type="AlphaFoldDB" id="A0A804IRC7"/>
<dbReference type="EnsemblPlants" id="Ma04_t19030.1">
    <property type="protein sequence ID" value="Ma04_p19030.1"/>
    <property type="gene ID" value="Ma04_g19030"/>
</dbReference>
<evidence type="ECO:0000256" key="7">
    <source>
        <dbReference type="SAM" id="Phobius"/>
    </source>
</evidence>
<feature type="transmembrane region" description="Helical" evidence="7">
    <location>
        <begin position="254"/>
        <end position="275"/>
    </location>
</feature>
<evidence type="ECO:0000256" key="1">
    <source>
        <dbReference type="ARBA" id="ARBA00004370"/>
    </source>
</evidence>
<evidence type="ECO:0000256" key="5">
    <source>
        <dbReference type="ARBA" id="ARBA00023136"/>
    </source>
</evidence>
<evidence type="ECO:0000313" key="8">
    <source>
        <dbReference type="EMBL" id="CAG1842712.1"/>
    </source>
</evidence>
<evidence type="ECO:0000313" key="10">
    <source>
        <dbReference type="Proteomes" id="UP000012960"/>
    </source>
</evidence>
<dbReference type="InterPro" id="IPR044890">
    <property type="entry name" value="TMEM14_sf"/>
</dbReference>
<sequence length="319" mass="35368">MAAASLDSSLLLGNLGPKLCGNRAPKASRLPFLSSSHCPSEAIRCPLGLSHSPPLKSRLGPHPRIIPFAASPEESNPRDIEVEKDKREDEIEAGVSQEAWQMLIEIFKTEAHRVKAMSQAAYKVFSKTAIEILMETSERLKIQSDIAQHDLSIVAKEISEEGKGYISAAAKNSPDFIKDIVEAYESKDELKSMATTRDFYLGIPYGAFLSLGGFLHFMLTGSVPAIRFGIILGTSIFVLSISSLRAWKSGKATLLLLKSQTAIAAIIFFRHWRLWSQRGSFLNLLMLLISGTMVAFYVYRIRINSQEKASRLGHRSERL</sequence>
<dbReference type="OMA" id="AYESKDE"/>
<dbReference type="Proteomes" id="UP000012960">
    <property type="component" value="Unplaced"/>
</dbReference>
<dbReference type="InterPro" id="IPR005349">
    <property type="entry name" value="TMEM14"/>
</dbReference>
<dbReference type="EMBL" id="HG996469">
    <property type="protein sequence ID" value="CAG1842712.1"/>
    <property type="molecule type" value="Genomic_DNA"/>
</dbReference>
<comment type="similarity">
    <text evidence="2">Belongs to the TMEM14 family.</text>
</comment>
<keyword evidence="5 7" id="KW-0472">Membrane</keyword>
<evidence type="ECO:0000256" key="4">
    <source>
        <dbReference type="ARBA" id="ARBA00022989"/>
    </source>
</evidence>
<dbReference type="PANTHER" id="PTHR12668">
    <property type="entry name" value="TRANSMEMBRANE PROTEIN 14, 15"/>
    <property type="match status" value="1"/>
</dbReference>
<feature type="transmembrane region" description="Helical" evidence="7">
    <location>
        <begin position="225"/>
        <end position="247"/>
    </location>
</feature>
<dbReference type="PANTHER" id="PTHR12668:SF43">
    <property type="entry name" value="TRANSMEMBRANE PROTEIN 14 HOMOLOG"/>
    <property type="match status" value="1"/>
</dbReference>
<feature type="transmembrane region" description="Helical" evidence="7">
    <location>
        <begin position="199"/>
        <end position="219"/>
    </location>
</feature>